<comment type="similarity">
    <text evidence="2">Belongs to the RseB family.</text>
</comment>
<evidence type="ECO:0000256" key="4">
    <source>
        <dbReference type="ARBA" id="ARBA00022764"/>
    </source>
</evidence>
<dbReference type="PANTHER" id="PTHR38782:SF1">
    <property type="entry name" value="SIGMA-E FACTOR REGULATORY PROTEIN RSEB"/>
    <property type="match status" value="1"/>
</dbReference>
<evidence type="ECO:0000313" key="8">
    <source>
        <dbReference type="Proteomes" id="UP000445000"/>
    </source>
</evidence>
<dbReference type="GO" id="GO:0030288">
    <property type="term" value="C:outer membrane-bounded periplasmic space"/>
    <property type="evidence" value="ECO:0007669"/>
    <property type="project" value="TreeGrafter"/>
</dbReference>
<dbReference type="InterPro" id="IPR005588">
    <property type="entry name" value="MucB_RseB"/>
</dbReference>
<dbReference type="GO" id="GO:0045152">
    <property type="term" value="F:antisigma factor binding"/>
    <property type="evidence" value="ECO:0007669"/>
    <property type="project" value="TreeGrafter"/>
</dbReference>
<evidence type="ECO:0000259" key="6">
    <source>
        <dbReference type="Pfam" id="PF17188"/>
    </source>
</evidence>
<dbReference type="CDD" id="cd16327">
    <property type="entry name" value="RseB"/>
    <property type="match status" value="1"/>
</dbReference>
<protein>
    <recommendedName>
        <fullName evidence="9">Sigma E regulatory protein, MucB/RseB</fullName>
    </recommendedName>
</protein>
<keyword evidence="4" id="KW-0574">Periplasm</keyword>
<dbReference type="Proteomes" id="UP000445000">
    <property type="component" value="Unassembled WGS sequence"/>
</dbReference>
<evidence type="ECO:0000313" key="7">
    <source>
        <dbReference type="EMBL" id="GFE80798.1"/>
    </source>
</evidence>
<feature type="domain" description="MucB/RseB C-terminal" evidence="6">
    <location>
        <begin position="124"/>
        <end position="216"/>
    </location>
</feature>
<comment type="caution">
    <text evidence="7">The sequence shown here is derived from an EMBL/GenBank/DDBJ whole genome shotgun (WGS) entry which is preliminary data.</text>
</comment>
<evidence type="ECO:0000256" key="3">
    <source>
        <dbReference type="ARBA" id="ARBA00022729"/>
    </source>
</evidence>
<dbReference type="EMBL" id="BLJN01000002">
    <property type="protein sequence ID" value="GFE80798.1"/>
    <property type="molecule type" value="Genomic_DNA"/>
</dbReference>
<proteinExistence type="inferred from homology"/>
<reference evidence="8" key="1">
    <citation type="submission" date="2020-01" db="EMBL/GenBank/DDBJ databases">
        <title>'Steroidobacter agaridevorans' sp. nov., agar-degrading bacteria isolated from rhizosphere soils.</title>
        <authorList>
            <person name="Ikenaga M."/>
            <person name="Kataoka M."/>
            <person name="Murouchi A."/>
            <person name="Katsuragi S."/>
            <person name="Sakai M."/>
        </authorList>
    </citation>
    <scope>NUCLEOTIDE SEQUENCE [LARGE SCALE GENOMIC DNA]</scope>
    <source>
        <strain evidence="8">YU21-B</strain>
    </source>
</reference>
<dbReference type="Pfam" id="PF17188">
    <property type="entry name" value="MucB_RseB_C"/>
    <property type="match status" value="1"/>
</dbReference>
<dbReference type="PANTHER" id="PTHR38782">
    <property type="match status" value="1"/>
</dbReference>
<evidence type="ECO:0000259" key="5">
    <source>
        <dbReference type="Pfam" id="PF03888"/>
    </source>
</evidence>
<accession>A0A829YD93</accession>
<feature type="domain" description="MucB/RseB N-terminal" evidence="5">
    <location>
        <begin position="9"/>
        <end position="100"/>
    </location>
</feature>
<dbReference type="Gene3D" id="3.30.200.100">
    <property type="entry name" value="MucB/RseB, C-terminal domain"/>
    <property type="match status" value="1"/>
</dbReference>
<evidence type="ECO:0000256" key="1">
    <source>
        <dbReference type="ARBA" id="ARBA00004418"/>
    </source>
</evidence>
<dbReference type="Pfam" id="PF03888">
    <property type="entry name" value="MucB_RseB"/>
    <property type="match status" value="1"/>
</dbReference>
<gene>
    <name evidence="7" type="ORF">GCM10011487_27980</name>
</gene>
<dbReference type="InterPro" id="IPR033434">
    <property type="entry name" value="MucB/RseB_N"/>
</dbReference>
<name>A0A829YD93_9GAMM</name>
<dbReference type="RefSeq" id="WP_161812433.1">
    <property type="nucleotide sequence ID" value="NZ_BLJN01000002.1"/>
</dbReference>
<comment type="subcellular location">
    <subcellularLocation>
        <location evidence="1">Periplasm</location>
    </subcellularLocation>
</comment>
<keyword evidence="3" id="KW-0732">Signal</keyword>
<sequence length="235" mass="25781">MLIRWPVTLLAAVPAYNEELEAHYNIERGPFTKALGRRTQVINVTPRDQFRYGYRLWLDDETAMPLKSQLCDRDGNVIEQILFAELNFRDRIPADSLKPSISGEGFRWIRQDVQPQLAAGQVGGWGVIRLPAGFRLTAWRIQLIAGSNVPVQHLVYSDGLASVSVFIEPSDPQAQPMRGLAKVGAAFAFSRALDGHQVTAVGEVPPVTLEAIASSVTKDEAKTAPTPATAVPPQQ</sequence>
<evidence type="ECO:0008006" key="9">
    <source>
        <dbReference type="Google" id="ProtNLM"/>
    </source>
</evidence>
<organism evidence="7 8">
    <name type="scientific">Steroidobacter agaridevorans</name>
    <dbReference type="NCBI Taxonomy" id="2695856"/>
    <lineage>
        <taxon>Bacteria</taxon>
        <taxon>Pseudomonadati</taxon>
        <taxon>Pseudomonadota</taxon>
        <taxon>Gammaproteobacteria</taxon>
        <taxon>Steroidobacterales</taxon>
        <taxon>Steroidobacteraceae</taxon>
        <taxon>Steroidobacter</taxon>
    </lineage>
</organism>
<dbReference type="GO" id="GO:0032885">
    <property type="term" value="P:regulation of polysaccharide biosynthetic process"/>
    <property type="evidence" value="ECO:0007669"/>
    <property type="project" value="TreeGrafter"/>
</dbReference>
<dbReference type="AlphaFoldDB" id="A0A829YD93"/>
<dbReference type="InterPro" id="IPR033436">
    <property type="entry name" value="MucB/RseB_C"/>
</dbReference>
<dbReference type="InterPro" id="IPR038484">
    <property type="entry name" value="MucB/RseB_C_sf"/>
</dbReference>
<dbReference type="Gene3D" id="2.50.20.10">
    <property type="entry name" value="Lipoprotein localisation LolA/LolB/LppX"/>
    <property type="match status" value="1"/>
</dbReference>
<keyword evidence="8" id="KW-1185">Reference proteome</keyword>
<evidence type="ECO:0000256" key="2">
    <source>
        <dbReference type="ARBA" id="ARBA00008150"/>
    </source>
</evidence>